<protein>
    <submittedName>
        <fullName evidence="1">Uncharacterized protein</fullName>
    </submittedName>
</protein>
<dbReference type="EMBL" id="FNDJ01000034">
    <property type="protein sequence ID" value="SDM00458.1"/>
    <property type="molecule type" value="Genomic_DNA"/>
</dbReference>
<accession>A0A1G9PNN9</accession>
<gene>
    <name evidence="1" type="ORF">SAMN05421869_13450</name>
</gene>
<proteinExistence type="predicted"/>
<sequence length="80" mass="9034">MFVLGGQGVASASAASASHPANAGYIATDPFDHDWFHPHHHGYWPYHTMHRHNHGYWPSHTLHHHPHGFWPSHLLGHLGL</sequence>
<name>A0A1G9PNN9_9ACTN</name>
<keyword evidence="2" id="KW-1185">Reference proteome</keyword>
<organism evidence="1 2">
    <name type="scientific">Nonomuraea jiangxiensis</name>
    <dbReference type="NCBI Taxonomy" id="633440"/>
    <lineage>
        <taxon>Bacteria</taxon>
        <taxon>Bacillati</taxon>
        <taxon>Actinomycetota</taxon>
        <taxon>Actinomycetes</taxon>
        <taxon>Streptosporangiales</taxon>
        <taxon>Streptosporangiaceae</taxon>
        <taxon>Nonomuraea</taxon>
    </lineage>
</organism>
<dbReference type="Proteomes" id="UP000199202">
    <property type="component" value="Unassembled WGS sequence"/>
</dbReference>
<evidence type="ECO:0000313" key="2">
    <source>
        <dbReference type="Proteomes" id="UP000199202"/>
    </source>
</evidence>
<dbReference type="AlphaFoldDB" id="A0A1G9PNN9"/>
<evidence type="ECO:0000313" key="1">
    <source>
        <dbReference type="EMBL" id="SDM00458.1"/>
    </source>
</evidence>
<reference evidence="1 2" key="1">
    <citation type="submission" date="2016-10" db="EMBL/GenBank/DDBJ databases">
        <authorList>
            <person name="de Groot N.N."/>
        </authorList>
    </citation>
    <scope>NUCLEOTIDE SEQUENCE [LARGE SCALE GENOMIC DNA]</scope>
    <source>
        <strain evidence="1 2">CGMCC 4.6533</strain>
    </source>
</reference>